<keyword evidence="2" id="KW-1185">Reference proteome</keyword>
<dbReference type="OrthoDB" id="2603at2759"/>
<accession>A0A9N9JNK4</accession>
<organism evidence="1 2">
    <name type="scientific">Dentiscutata erythropus</name>
    <dbReference type="NCBI Taxonomy" id="1348616"/>
    <lineage>
        <taxon>Eukaryota</taxon>
        <taxon>Fungi</taxon>
        <taxon>Fungi incertae sedis</taxon>
        <taxon>Mucoromycota</taxon>
        <taxon>Glomeromycotina</taxon>
        <taxon>Glomeromycetes</taxon>
        <taxon>Diversisporales</taxon>
        <taxon>Gigasporaceae</taxon>
        <taxon>Dentiscutata</taxon>
    </lineage>
</organism>
<dbReference type="EMBL" id="CAJVPY010026125">
    <property type="protein sequence ID" value="CAG8789284.1"/>
    <property type="molecule type" value="Genomic_DNA"/>
</dbReference>
<evidence type="ECO:0000313" key="2">
    <source>
        <dbReference type="Proteomes" id="UP000789405"/>
    </source>
</evidence>
<reference evidence="1" key="1">
    <citation type="submission" date="2021-06" db="EMBL/GenBank/DDBJ databases">
        <authorList>
            <person name="Kallberg Y."/>
            <person name="Tangrot J."/>
            <person name="Rosling A."/>
        </authorList>
    </citation>
    <scope>NUCLEOTIDE SEQUENCE</scope>
    <source>
        <strain evidence="1">MA453B</strain>
    </source>
</reference>
<dbReference type="AlphaFoldDB" id="A0A9N9JNK4"/>
<comment type="caution">
    <text evidence="1">The sequence shown here is derived from an EMBL/GenBank/DDBJ whole genome shotgun (WGS) entry which is preliminary data.</text>
</comment>
<feature type="non-terminal residue" evidence="1">
    <location>
        <position position="41"/>
    </location>
</feature>
<gene>
    <name evidence="1" type="ORF">DERYTH_LOCUS21076</name>
</gene>
<dbReference type="Proteomes" id="UP000789405">
    <property type="component" value="Unassembled WGS sequence"/>
</dbReference>
<evidence type="ECO:0000313" key="1">
    <source>
        <dbReference type="EMBL" id="CAG8789284.1"/>
    </source>
</evidence>
<proteinExistence type="predicted"/>
<name>A0A9N9JNK4_9GLOM</name>
<sequence length="41" mass="4602">MDSSSSIRVASEDKYSVILPTYNGRGNLPIITWLLAKTFKE</sequence>
<protein>
    <submittedName>
        <fullName evidence="1">6107_t:CDS:1</fullName>
    </submittedName>
</protein>